<dbReference type="GO" id="GO:0008270">
    <property type="term" value="F:zinc ion binding"/>
    <property type="evidence" value="ECO:0007669"/>
    <property type="project" value="UniProtKB-KW"/>
</dbReference>
<dbReference type="InterPro" id="IPR051834">
    <property type="entry name" value="RING_finger_E3_ligase"/>
</dbReference>
<name>A0A0M8MXS2_ESCWE</name>
<keyword evidence="12" id="KW-1185">Reference proteome</keyword>
<dbReference type="Proteomes" id="UP000053831">
    <property type="component" value="Unassembled WGS sequence"/>
</dbReference>
<feature type="compositionally biased region" description="Low complexity" evidence="9">
    <location>
        <begin position="326"/>
        <end position="339"/>
    </location>
</feature>
<keyword evidence="5 8" id="KW-0863">Zinc-finger</keyword>
<dbReference type="FunFam" id="3.30.40.10:FF:000127">
    <property type="entry name" value="E3 ubiquitin-protein ligase RNF181"/>
    <property type="match status" value="1"/>
</dbReference>
<evidence type="ECO:0000256" key="8">
    <source>
        <dbReference type="PROSITE-ProRule" id="PRU00175"/>
    </source>
</evidence>
<evidence type="ECO:0000256" key="7">
    <source>
        <dbReference type="ARBA" id="ARBA00022833"/>
    </source>
</evidence>
<feature type="domain" description="RING-type" evidence="10">
    <location>
        <begin position="232"/>
        <end position="273"/>
    </location>
</feature>
<comment type="caution">
    <text evidence="11">The sequence shown here is derived from an EMBL/GenBank/DDBJ whole genome shotgun (WGS) entry which is preliminary data.</text>
</comment>
<proteinExistence type="predicted"/>
<dbReference type="GO" id="GO:0005634">
    <property type="term" value="C:nucleus"/>
    <property type="evidence" value="ECO:0007669"/>
    <property type="project" value="TreeGrafter"/>
</dbReference>
<dbReference type="EC" id="2.3.2.27" evidence="2"/>
<dbReference type="PROSITE" id="PS50089">
    <property type="entry name" value="ZF_RING_2"/>
    <property type="match status" value="1"/>
</dbReference>
<evidence type="ECO:0000256" key="4">
    <source>
        <dbReference type="ARBA" id="ARBA00022723"/>
    </source>
</evidence>
<feature type="compositionally biased region" description="Polar residues" evidence="9">
    <location>
        <begin position="388"/>
        <end position="412"/>
    </location>
</feature>
<evidence type="ECO:0000313" key="12">
    <source>
        <dbReference type="Proteomes" id="UP000053831"/>
    </source>
</evidence>
<comment type="catalytic activity">
    <reaction evidence="1">
        <text>S-ubiquitinyl-[E2 ubiquitin-conjugating enzyme]-L-cysteine + [acceptor protein]-L-lysine = [E2 ubiquitin-conjugating enzyme]-L-cysteine + N(6)-ubiquitinyl-[acceptor protein]-L-lysine.</text>
        <dbReference type="EC" id="2.3.2.27"/>
    </reaction>
</comment>
<dbReference type="Pfam" id="PF13639">
    <property type="entry name" value="zf-RING_2"/>
    <property type="match status" value="1"/>
</dbReference>
<evidence type="ECO:0000256" key="9">
    <source>
        <dbReference type="SAM" id="MobiDB-lite"/>
    </source>
</evidence>
<evidence type="ECO:0000256" key="1">
    <source>
        <dbReference type="ARBA" id="ARBA00000900"/>
    </source>
</evidence>
<keyword evidence="6" id="KW-0833">Ubl conjugation pathway</keyword>
<dbReference type="OrthoDB" id="8062037at2759"/>
<sequence length="470" mass="51973">MTMTTAMTMTMTTNTRILMRSTSRQSSTQMAETLLVAGEADDGSVFPILERYAGMINGFAPPPQHPGRADFFPLDGNERPLRNTHIHSTILRRGNTSVTIVSGPAHEFMGGGLRSGGRRLDPFATILSGVMRDMGLTNGESRSPDEPEGQGGPATNPLARGLAEILGLLNPANAVAGDAVYSQEALDRIITNLMEAHPQSNAAPPASEEALADLDRRFVDSKMLEGESNTECAICIDNMKVGDMAAFLPCKHWFHEECVVLWLKEHNTCPVCRASIERREANGNGNGNGGRNDRTNPTAPQNPSFLRRATSTVSGGIPILNHRSNSTQQAPRPPSQSQSRLNEVLRNMTSRASEQERDPARESARDSARESARDWDARERDRDRDWTQPFSYGSYDTSRLQRRTSLSPTSPRQAAPGDYRRMRQRSPSQSSGRRENRNTEQGGRPSMSAFNWFREQFANRGNSSRDNNRE</sequence>
<accession>A0A0M8MXS2</accession>
<dbReference type="SMART" id="SM00184">
    <property type="entry name" value="RING"/>
    <property type="match status" value="1"/>
</dbReference>
<dbReference type="GO" id="GO:0061630">
    <property type="term" value="F:ubiquitin protein ligase activity"/>
    <property type="evidence" value="ECO:0007669"/>
    <property type="project" value="UniProtKB-EC"/>
</dbReference>
<keyword evidence="3" id="KW-0808">Transferase</keyword>
<dbReference type="PANTHER" id="PTHR45931">
    <property type="entry name" value="SI:CH211-59O9.10"/>
    <property type="match status" value="1"/>
</dbReference>
<feature type="compositionally biased region" description="Basic and acidic residues" evidence="9">
    <location>
        <begin position="353"/>
        <end position="386"/>
    </location>
</feature>
<dbReference type="EMBL" id="LGSR01000008">
    <property type="protein sequence ID" value="KOS21416.1"/>
    <property type="molecule type" value="Genomic_DNA"/>
</dbReference>
<evidence type="ECO:0000256" key="2">
    <source>
        <dbReference type="ARBA" id="ARBA00012483"/>
    </source>
</evidence>
<protein>
    <recommendedName>
        <fullName evidence="2">RING-type E3 ubiquitin transferase</fullName>
        <ecNumber evidence="2">2.3.2.27</ecNumber>
    </recommendedName>
</protein>
<evidence type="ECO:0000256" key="3">
    <source>
        <dbReference type="ARBA" id="ARBA00022679"/>
    </source>
</evidence>
<dbReference type="InterPro" id="IPR001841">
    <property type="entry name" value="Znf_RING"/>
</dbReference>
<dbReference type="STRING" id="150374.A0A0M8MXS2"/>
<gene>
    <name evidence="11" type="ORF">ESCO_005222</name>
</gene>
<keyword evidence="7" id="KW-0862">Zinc</keyword>
<dbReference type="GO" id="GO:0006511">
    <property type="term" value="P:ubiquitin-dependent protein catabolic process"/>
    <property type="evidence" value="ECO:0007669"/>
    <property type="project" value="TreeGrafter"/>
</dbReference>
<dbReference type="SUPFAM" id="SSF57850">
    <property type="entry name" value="RING/U-box"/>
    <property type="match status" value="1"/>
</dbReference>
<organism evidence="11 12">
    <name type="scientific">Escovopsis weberi</name>
    <dbReference type="NCBI Taxonomy" id="150374"/>
    <lineage>
        <taxon>Eukaryota</taxon>
        <taxon>Fungi</taxon>
        <taxon>Dikarya</taxon>
        <taxon>Ascomycota</taxon>
        <taxon>Pezizomycotina</taxon>
        <taxon>Sordariomycetes</taxon>
        <taxon>Hypocreomycetidae</taxon>
        <taxon>Hypocreales</taxon>
        <taxon>Hypocreaceae</taxon>
        <taxon>Escovopsis</taxon>
    </lineage>
</organism>
<feature type="region of interest" description="Disordered" evidence="9">
    <location>
        <begin position="134"/>
        <end position="157"/>
    </location>
</feature>
<feature type="compositionally biased region" description="Polar residues" evidence="9">
    <location>
        <begin position="295"/>
        <end position="314"/>
    </location>
</feature>
<dbReference type="Gene3D" id="3.30.40.10">
    <property type="entry name" value="Zinc/RING finger domain, C3HC4 (zinc finger)"/>
    <property type="match status" value="1"/>
</dbReference>
<reference evidence="11 12" key="1">
    <citation type="submission" date="2015-07" db="EMBL/GenBank/DDBJ databases">
        <title>The genome of the fungus Escovopsis weberi, a specialized disease agent of ant agriculture.</title>
        <authorList>
            <person name="de Man T.J."/>
            <person name="Stajich J.E."/>
            <person name="Kubicek C.P."/>
            <person name="Chenthamara K."/>
            <person name="Atanasova L."/>
            <person name="Druzhinina I.S."/>
            <person name="Birnbaum S."/>
            <person name="Barribeau S.M."/>
            <person name="Teiling C."/>
            <person name="Suen G."/>
            <person name="Currie C."/>
            <person name="Gerardo N.M."/>
        </authorList>
    </citation>
    <scope>NUCLEOTIDE SEQUENCE [LARGE SCALE GENOMIC DNA]</scope>
</reference>
<feature type="region of interest" description="Disordered" evidence="9">
    <location>
        <begin position="279"/>
        <end position="470"/>
    </location>
</feature>
<dbReference type="AlphaFoldDB" id="A0A0M8MXS2"/>
<keyword evidence="4" id="KW-0479">Metal-binding</keyword>
<dbReference type="GO" id="GO:0016567">
    <property type="term" value="P:protein ubiquitination"/>
    <property type="evidence" value="ECO:0007669"/>
    <property type="project" value="UniProtKB-ARBA"/>
</dbReference>
<feature type="compositionally biased region" description="Polar residues" evidence="9">
    <location>
        <begin position="459"/>
        <end position="470"/>
    </location>
</feature>
<evidence type="ECO:0000259" key="10">
    <source>
        <dbReference type="PROSITE" id="PS50089"/>
    </source>
</evidence>
<evidence type="ECO:0000256" key="5">
    <source>
        <dbReference type="ARBA" id="ARBA00022771"/>
    </source>
</evidence>
<evidence type="ECO:0000256" key="6">
    <source>
        <dbReference type="ARBA" id="ARBA00022786"/>
    </source>
</evidence>
<dbReference type="PANTHER" id="PTHR45931:SF3">
    <property type="entry name" value="RING ZINC FINGER-CONTAINING PROTEIN"/>
    <property type="match status" value="1"/>
</dbReference>
<dbReference type="InterPro" id="IPR013083">
    <property type="entry name" value="Znf_RING/FYVE/PHD"/>
</dbReference>
<evidence type="ECO:0000313" key="11">
    <source>
        <dbReference type="EMBL" id="KOS21416.1"/>
    </source>
</evidence>